<sequence length="347" mass="39151">MSNLCHPLAHPPTLPFPPFSRIRFSISSRIYGPAYPNSRSLQPFSKTSKKEWKISCFVPHDPSSSVNKSEFPGNKAPEKLVKPQFDQSKEECNCWIRNFQKAVNSFFRNHGEAWTVPWTAETVLQVMLLWISSFWFVGSWIIPFLAHSAGFSKETLTYRGQALYSLLTDVAEGLAGIAILHRCLSRFRPLPGNWFRFSLKGNWQLDVGLGCLMFPLVNRLSQLNINMLPTLPTSQVGASSVEQSIVARDPVAMALYAVVVSVCAPIWEEIIFRGFLLPSLTRYMPVWCSILVSAIAFALAHFNAQRMLPLVFLGVVMGVVFARSRNLFASMLLHSLWNGFVFLDLMK</sequence>
<feature type="transmembrane region" description="Helical" evidence="1">
    <location>
        <begin position="123"/>
        <end position="142"/>
    </location>
</feature>
<reference evidence="3 4" key="1">
    <citation type="submission" date="2021-07" db="EMBL/GenBank/DDBJ databases">
        <title>The Aristolochia fimbriata genome: insights into angiosperm evolution, floral development and chemical biosynthesis.</title>
        <authorList>
            <person name="Jiao Y."/>
        </authorList>
    </citation>
    <scope>NUCLEOTIDE SEQUENCE [LARGE SCALE GENOMIC DNA]</scope>
    <source>
        <strain evidence="3">IBCAS-2021</strain>
        <tissue evidence="3">Leaf</tissue>
    </source>
</reference>
<dbReference type="Pfam" id="PF02517">
    <property type="entry name" value="Rce1-like"/>
    <property type="match status" value="1"/>
</dbReference>
<dbReference type="Proteomes" id="UP000825729">
    <property type="component" value="Unassembled WGS sequence"/>
</dbReference>
<evidence type="ECO:0000313" key="4">
    <source>
        <dbReference type="Proteomes" id="UP000825729"/>
    </source>
</evidence>
<protein>
    <recommendedName>
        <fullName evidence="2">CAAX prenyl protease 2/Lysostaphin resistance protein A-like domain-containing protein</fullName>
    </recommendedName>
</protein>
<dbReference type="PANTHER" id="PTHR43592:SF24">
    <property type="entry name" value="CAAX AMINO TERMINAL PROTEASE FAMILY PROTEIN"/>
    <property type="match status" value="1"/>
</dbReference>
<proteinExistence type="predicted"/>
<dbReference type="GO" id="GO:0004175">
    <property type="term" value="F:endopeptidase activity"/>
    <property type="evidence" value="ECO:0007669"/>
    <property type="project" value="UniProtKB-ARBA"/>
</dbReference>
<dbReference type="InterPro" id="IPR003675">
    <property type="entry name" value="Rce1/LyrA-like_dom"/>
</dbReference>
<keyword evidence="1" id="KW-0472">Membrane</keyword>
<evidence type="ECO:0000313" key="3">
    <source>
        <dbReference type="EMBL" id="KAG9448423.1"/>
    </source>
</evidence>
<dbReference type="PANTHER" id="PTHR43592">
    <property type="entry name" value="CAAX AMINO TERMINAL PROTEASE"/>
    <property type="match status" value="1"/>
</dbReference>
<dbReference type="AlphaFoldDB" id="A0AAV7EI27"/>
<organism evidence="3 4">
    <name type="scientific">Aristolochia fimbriata</name>
    <name type="common">White veined hardy Dutchman's pipe vine</name>
    <dbReference type="NCBI Taxonomy" id="158543"/>
    <lineage>
        <taxon>Eukaryota</taxon>
        <taxon>Viridiplantae</taxon>
        <taxon>Streptophyta</taxon>
        <taxon>Embryophyta</taxon>
        <taxon>Tracheophyta</taxon>
        <taxon>Spermatophyta</taxon>
        <taxon>Magnoliopsida</taxon>
        <taxon>Magnoliidae</taxon>
        <taxon>Piperales</taxon>
        <taxon>Aristolochiaceae</taxon>
        <taxon>Aristolochia</taxon>
    </lineage>
</organism>
<comment type="caution">
    <text evidence="3">The sequence shown here is derived from an EMBL/GenBank/DDBJ whole genome shotgun (WGS) entry which is preliminary data.</text>
</comment>
<evidence type="ECO:0000256" key="1">
    <source>
        <dbReference type="SAM" id="Phobius"/>
    </source>
</evidence>
<evidence type="ECO:0000259" key="2">
    <source>
        <dbReference type="Pfam" id="PF02517"/>
    </source>
</evidence>
<keyword evidence="4" id="KW-1185">Reference proteome</keyword>
<keyword evidence="1" id="KW-0812">Transmembrane</keyword>
<name>A0AAV7EI27_ARIFI</name>
<feature type="transmembrane region" description="Helical" evidence="1">
    <location>
        <begin position="307"/>
        <end position="322"/>
    </location>
</feature>
<accession>A0AAV7EI27</accession>
<keyword evidence="1" id="KW-1133">Transmembrane helix</keyword>
<gene>
    <name evidence="3" type="ORF">H6P81_014551</name>
</gene>
<feature type="domain" description="CAAX prenyl protease 2/Lysostaphin resistance protein A-like" evidence="2">
    <location>
        <begin position="253"/>
        <end position="339"/>
    </location>
</feature>
<feature type="transmembrane region" description="Helical" evidence="1">
    <location>
        <begin position="282"/>
        <end position="300"/>
    </location>
</feature>
<dbReference type="GO" id="GO:0080120">
    <property type="term" value="P:CAAX-box protein maturation"/>
    <property type="evidence" value="ECO:0007669"/>
    <property type="project" value="UniProtKB-ARBA"/>
</dbReference>
<feature type="transmembrane region" description="Helical" evidence="1">
    <location>
        <begin position="253"/>
        <end position="276"/>
    </location>
</feature>
<dbReference type="EMBL" id="JAINDJ010000005">
    <property type="protein sequence ID" value="KAG9448423.1"/>
    <property type="molecule type" value="Genomic_DNA"/>
</dbReference>